<evidence type="ECO:0000256" key="8">
    <source>
        <dbReference type="ARBA" id="ARBA00031306"/>
    </source>
</evidence>
<evidence type="ECO:0000256" key="7">
    <source>
        <dbReference type="ARBA" id="ARBA00022842"/>
    </source>
</evidence>
<evidence type="ECO:0000256" key="9">
    <source>
        <dbReference type="ARBA" id="ARBA00048540"/>
    </source>
</evidence>
<evidence type="ECO:0000313" key="12">
    <source>
        <dbReference type="EMBL" id="MBD3323978.1"/>
    </source>
</evidence>
<dbReference type="PIRSF" id="PIRSF006268">
    <property type="entry name" value="ApbE"/>
    <property type="match status" value="1"/>
</dbReference>
<keyword evidence="6 10" id="KW-0274">FAD</keyword>
<sequence length="332" mass="35842">MKAGVLGLVLAGLVGGLVLSRGKSEPTIFRQSQFLLDTFVEIMVVASDEQDAQKAMAAAYTEMRRVEALTSRYQPESPLAHINQRAGSGQFTPVPDEVHDLLQRSVAYSVMTDGAFDPTVGALIEAWGIGTEQERVPAEAALQQLLPAIGSSHVELDNEQGVRLRDPQTRLDLGAIAKGYSVDRGIAVLQRHQMTNALVNAGGDIRCIGVKPDGMPWRVGIQHPRESEILGVLELQERAVATSGDYERYFMQEGVRYHHILVPQTGRPARGCQSVTILADTAEAADAFATAVFIMGPEHGLTFIEAQDEIEGLIISADGTLIPSSGFSLKAR</sequence>
<comment type="caution">
    <text evidence="12">The sequence shown here is derived from an EMBL/GenBank/DDBJ whole genome shotgun (WGS) entry which is preliminary data.</text>
</comment>
<evidence type="ECO:0000256" key="11">
    <source>
        <dbReference type="PIRSR" id="PIRSR006268-2"/>
    </source>
</evidence>
<evidence type="ECO:0000256" key="1">
    <source>
        <dbReference type="ARBA" id="ARBA00011955"/>
    </source>
</evidence>
<dbReference type="GO" id="GO:0046872">
    <property type="term" value="F:metal ion binding"/>
    <property type="evidence" value="ECO:0007669"/>
    <property type="project" value="UniProtKB-UniRule"/>
</dbReference>
<evidence type="ECO:0000256" key="6">
    <source>
        <dbReference type="ARBA" id="ARBA00022827"/>
    </source>
</evidence>
<dbReference type="Proteomes" id="UP000649604">
    <property type="component" value="Unassembled WGS sequence"/>
</dbReference>
<keyword evidence="7 10" id="KW-0460">Magnesium</keyword>
<feature type="binding site" evidence="11">
    <location>
        <position position="286"/>
    </location>
    <ligand>
        <name>Mg(2+)</name>
        <dbReference type="ChEBI" id="CHEBI:18420"/>
    </ligand>
</feature>
<dbReference type="Gene3D" id="3.10.520.10">
    <property type="entry name" value="ApbE-like domains"/>
    <property type="match status" value="1"/>
</dbReference>
<comment type="similarity">
    <text evidence="10">Belongs to the ApbE family.</text>
</comment>
<evidence type="ECO:0000256" key="4">
    <source>
        <dbReference type="ARBA" id="ARBA00022679"/>
    </source>
</evidence>
<dbReference type="InterPro" id="IPR003374">
    <property type="entry name" value="ApbE-like_sf"/>
</dbReference>
<name>A0A9D5JTL2_9BACT</name>
<evidence type="ECO:0000256" key="3">
    <source>
        <dbReference type="ARBA" id="ARBA00022630"/>
    </source>
</evidence>
<dbReference type="InterPro" id="IPR024932">
    <property type="entry name" value="ApbE"/>
</dbReference>
<dbReference type="EC" id="2.7.1.180" evidence="1 10"/>
<keyword evidence="5 10" id="KW-0479">Metal-binding</keyword>
<dbReference type="GO" id="GO:0016740">
    <property type="term" value="F:transferase activity"/>
    <property type="evidence" value="ECO:0007669"/>
    <property type="project" value="UniProtKB-UniRule"/>
</dbReference>
<keyword evidence="3 10" id="KW-0285">Flavoprotein</keyword>
<accession>A0A9D5JTL2</accession>
<comment type="cofactor">
    <cofactor evidence="11">
        <name>Mg(2+)</name>
        <dbReference type="ChEBI" id="CHEBI:18420"/>
    </cofactor>
    <cofactor evidence="11">
        <name>Mn(2+)</name>
        <dbReference type="ChEBI" id="CHEBI:29035"/>
    </cofactor>
    <text evidence="11">Magnesium. Can also use manganese.</text>
</comment>
<dbReference type="AlphaFoldDB" id="A0A9D5JTL2"/>
<evidence type="ECO:0000256" key="5">
    <source>
        <dbReference type="ARBA" id="ARBA00022723"/>
    </source>
</evidence>
<protein>
    <recommendedName>
        <fullName evidence="2 10">FAD:protein FMN transferase</fullName>
        <ecNumber evidence="1 10">2.7.1.180</ecNumber>
    </recommendedName>
    <alternativeName>
        <fullName evidence="8 10">Flavin transferase</fullName>
    </alternativeName>
</protein>
<dbReference type="PANTHER" id="PTHR30040:SF2">
    <property type="entry name" value="FAD:PROTEIN FMN TRANSFERASE"/>
    <property type="match status" value="1"/>
</dbReference>
<comment type="catalytic activity">
    <reaction evidence="9 10">
        <text>L-threonyl-[protein] + FAD = FMN-L-threonyl-[protein] + AMP + H(+)</text>
        <dbReference type="Rhea" id="RHEA:36847"/>
        <dbReference type="Rhea" id="RHEA-COMP:11060"/>
        <dbReference type="Rhea" id="RHEA-COMP:11061"/>
        <dbReference type="ChEBI" id="CHEBI:15378"/>
        <dbReference type="ChEBI" id="CHEBI:30013"/>
        <dbReference type="ChEBI" id="CHEBI:57692"/>
        <dbReference type="ChEBI" id="CHEBI:74257"/>
        <dbReference type="ChEBI" id="CHEBI:456215"/>
        <dbReference type="EC" id="2.7.1.180"/>
    </reaction>
</comment>
<proteinExistence type="inferred from homology"/>
<dbReference type="SUPFAM" id="SSF143631">
    <property type="entry name" value="ApbE-like"/>
    <property type="match status" value="1"/>
</dbReference>
<gene>
    <name evidence="12" type="ORF">GF339_05300</name>
</gene>
<reference evidence="12" key="1">
    <citation type="submission" date="2019-11" db="EMBL/GenBank/DDBJ databases">
        <title>Microbial mats filling the niche in hypersaline microbial mats.</title>
        <authorList>
            <person name="Wong H.L."/>
            <person name="Macleod F.I."/>
            <person name="White R.A. III"/>
            <person name="Burns B.P."/>
        </authorList>
    </citation>
    <scope>NUCLEOTIDE SEQUENCE</scope>
    <source>
        <strain evidence="12">Rbin_158</strain>
    </source>
</reference>
<evidence type="ECO:0000256" key="2">
    <source>
        <dbReference type="ARBA" id="ARBA00016337"/>
    </source>
</evidence>
<evidence type="ECO:0000256" key="10">
    <source>
        <dbReference type="PIRNR" id="PIRNR006268"/>
    </source>
</evidence>
<dbReference type="Pfam" id="PF02424">
    <property type="entry name" value="ApbE"/>
    <property type="match status" value="1"/>
</dbReference>
<keyword evidence="4 10" id="KW-0808">Transferase</keyword>
<evidence type="ECO:0000313" key="13">
    <source>
        <dbReference type="Proteomes" id="UP000649604"/>
    </source>
</evidence>
<dbReference type="PANTHER" id="PTHR30040">
    <property type="entry name" value="THIAMINE BIOSYNTHESIS LIPOPROTEIN APBE"/>
    <property type="match status" value="1"/>
</dbReference>
<feature type="binding site" evidence="11">
    <location>
        <position position="175"/>
    </location>
    <ligand>
        <name>Mg(2+)</name>
        <dbReference type="ChEBI" id="CHEBI:18420"/>
    </ligand>
</feature>
<organism evidence="12 13">
    <name type="scientific">candidate division KSB3 bacterium</name>
    <dbReference type="NCBI Taxonomy" id="2044937"/>
    <lineage>
        <taxon>Bacteria</taxon>
        <taxon>candidate division KSB3</taxon>
    </lineage>
</organism>
<dbReference type="EMBL" id="WJJP01000168">
    <property type="protein sequence ID" value="MBD3323978.1"/>
    <property type="molecule type" value="Genomic_DNA"/>
</dbReference>
<feature type="binding site" evidence="11">
    <location>
        <position position="290"/>
    </location>
    <ligand>
        <name>Mg(2+)</name>
        <dbReference type="ChEBI" id="CHEBI:18420"/>
    </ligand>
</feature>